<accession>A0ABX0ULV3</accession>
<reference evidence="4 5" key="1">
    <citation type="submission" date="2020-03" db="EMBL/GenBank/DDBJ databases">
        <title>Genomic Encyclopedia of Type Strains, Phase IV (KMG-IV): sequencing the most valuable type-strain genomes for metagenomic binning, comparative biology and taxonomic classification.</title>
        <authorList>
            <person name="Goeker M."/>
        </authorList>
    </citation>
    <scope>NUCLEOTIDE SEQUENCE [LARGE SCALE GENOMIC DNA]</scope>
    <source>
        <strain evidence="4 5">DSM 102865</strain>
    </source>
</reference>
<dbReference type="InterPro" id="IPR007963">
    <property type="entry name" value="Peptidase_M61_catalytic"/>
</dbReference>
<dbReference type="PIRSF" id="PIRSF016493">
    <property type="entry name" value="Glycyl_aminpptds"/>
    <property type="match status" value="1"/>
</dbReference>
<dbReference type="Pfam" id="PF13180">
    <property type="entry name" value="PDZ_2"/>
    <property type="match status" value="1"/>
</dbReference>
<evidence type="ECO:0000313" key="4">
    <source>
        <dbReference type="EMBL" id="NIJ53978.1"/>
    </source>
</evidence>
<dbReference type="InterPro" id="IPR040756">
    <property type="entry name" value="Peptidase_M61_N"/>
</dbReference>
<dbReference type="InterPro" id="IPR027268">
    <property type="entry name" value="Peptidase_M4/M1_CTD_sf"/>
</dbReference>
<gene>
    <name evidence="4" type="ORF">FHS68_003160</name>
</gene>
<dbReference type="InterPro" id="IPR001478">
    <property type="entry name" value="PDZ"/>
</dbReference>
<keyword evidence="4" id="KW-0645">Protease</keyword>
<feature type="domain" description="PDZ" evidence="2">
    <location>
        <begin position="514"/>
        <end position="572"/>
    </location>
</feature>
<dbReference type="Pfam" id="PF17899">
    <property type="entry name" value="Peptidase_M61_N"/>
    <property type="match status" value="1"/>
</dbReference>
<proteinExistence type="predicted"/>
<comment type="caution">
    <text evidence="4">The sequence shown here is derived from an EMBL/GenBank/DDBJ whole genome shotgun (WGS) entry which is preliminary data.</text>
</comment>
<sequence length="608" mass="68448">MMLFKRLLLLSVFATVSNYVNGQKISYEVSFPNLAHHEASIAITVTEASQKELTFRMSRSSPGRYATHEYGKNIYDVSASDKSGNPLPIERTDGDIYKVSGINGFAKVQYTLYANHADGTYAGLDQNSVHLNMPATFMWVRELQKAPMEVKFNLPENSKWIIATQLKATNKANIFTAPDLQYFMDSPVKIGKLIVKEWALDNPGQKKSQFRIALEVTANDSLADSFALKVKRITQEAQTVFGEFPVFETGNYTFLASINPYVKGDGMEHRNSTMISIPVTFNASNNLLGVFSHEFFHTWNVERIRPKTLEPFNFEKSNMSFELWFAEGFTQYYGELLIERAGFDSPEGYCNELTDLVNTKENTAGARRISPVQASCQAVFVDAGVAIDKTNYPNTYTSYYPYGASIALALDLELRRKGMTLDGFMKLLWQKHGKTEVAYQVPDLQAILEMYSKDKPFAEDFFKKYINGHESFDYAPLLQMAGLALKKQFEGQAWIGDMRYKEGSELTILSNTIMGSPLYAAGLDIDDQILKVDGKTLGSQAELMAILKSHKPGEKVTVDYVHRGNAKSAEMTLIENPRLLVVLNENANLPVSDEMKKFRKDWLGSKVK</sequence>
<protein>
    <submittedName>
        <fullName evidence="4">Metalloprotease with PDZ domain</fullName>
    </submittedName>
</protein>
<keyword evidence="5" id="KW-1185">Reference proteome</keyword>
<evidence type="ECO:0000313" key="5">
    <source>
        <dbReference type="Proteomes" id="UP001179181"/>
    </source>
</evidence>
<dbReference type="Gene3D" id="2.60.40.3650">
    <property type="match status" value="1"/>
</dbReference>
<name>A0ABX0ULV3_9BACT</name>
<dbReference type="EMBL" id="JAASQJ010000003">
    <property type="protein sequence ID" value="NIJ53978.1"/>
    <property type="molecule type" value="Genomic_DNA"/>
</dbReference>
<dbReference type="Proteomes" id="UP001179181">
    <property type="component" value="Unassembled WGS sequence"/>
</dbReference>
<feature type="domain" description="Peptidase M61 catalytic" evidence="1">
    <location>
        <begin position="287"/>
        <end position="404"/>
    </location>
</feature>
<dbReference type="SUPFAM" id="SSF55486">
    <property type="entry name" value="Metalloproteases ('zincins'), catalytic domain"/>
    <property type="match status" value="1"/>
</dbReference>
<keyword evidence="4" id="KW-0378">Hydrolase</keyword>
<organism evidence="4 5">
    <name type="scientific">Dyadobacter arcticus</name>
    <dbReference type="NCBI Taxonomy" id="1078754"/>
    <lineage>
        <taxon>Bacteria</taxon>
        <taxon>Pseudomonadati</taxon>
        <taxon>Bacteroidota</taxon>
        <taxon>Cytophagia</taxon>
        <taxon>Cytophagales</taxon>
        <taxon>Spirosomataceae</taxon>
        <taxon>Dyadobacter</taxon>
    </lineage>
</organism>
<dbReference type="InterPro" id="IPR024191">
    <property type="entry name" value="Peptidase_M61"/>
</dbReference>
<dbReference type="InterPro" id="IPR036034">
    <property type="entry name" value="PDZ_sf"/>
</dbReference>
<dbReference type="Gene3D" id="2.30.42.10">
    <property type="match status" value="1"/>
</dbReference>
<evidence type="ECO:0000259" key="2">
    <source>
        <dbReference type="Pfam" id="PF13180"/>
    </source>
</evidence>
<dbReference type="RefSeq" id="WP_167271656.1">
    <property type="nucleotide sequence ID" value="NZ_JAASQJ010000003.1"/>
</dbReference>
<dbReference type="Gene3D" id="1.10.390.10">
    <property type="entry name" value="Neutral Protease Domain 2"/>
    <property type="match status" value="1"/>
</dbReference>
<dbReference type="Pfam" id="PF05299">
    <property type="entry name" value="Peptidase_M61"/>
    <property type="match status" value="1"/>
</dbReference>
<evidence type="ECO:0000259" key="1">
    <source>
        <dbReference type="Pfam" id="PF05299"/>
    </source>
</evidence>
<dbReference type="GO" id="GO:0008237">
    <property type="term" value="F:metallopeptidase activity"/>
    <property type="evidence" value="ECO:0007669"/>
    <property type="project" value="UniProtKB-KW"/>
</dbReference>
<dbReference type="SUPFAM" id="SSF50156">
    <property type="entry name" value="PDZ domain-like"/>
    <property type="match status" value="1"/>
</dbReference>
<feature type="domain" description="Peptidase M61 N-terminal" evidence="3">
    <location>
        <begin position="26"/>
        <end position="192"/>
    </location>
</feature>
<keyword evidence="4" id="KW-0482">Metalloprotease</keyword>
<evidence type="ECO:0000259" key="3">
    <source>
        <dbReference type="Pfam" id="PF17899"/>
    </source>
</evidence>